<sequence length="429" mass="48871">MEEGTRVYTVLGVVSCIVFLYLNFGDVHILPFSQPRMSFVERNGSHFVVDDKELYVNGWNSYWLMDQSVGDSTRHRVKTMLRRGAEMGLTVVRTWAFNDGGYNALQQFPGTFDERVLRALDFVIVEARRNGLRLIFSLVNNLNAYGGKVQYVEWAHAAGINVGSSNDSFFSDPTIRGYYKEYVKSILVRKNSISGVEYRNEPAIFAWELVNEPRCTSDASGQTLQTWISEMAKFIKSLDSRHLLTVGLEGFYGKTTPNKIELNPGDWAVSLGSDFIWNSQVEEIDFASVHAYPDSWIPNVDLEDHLNYFSKWVTSHIDDGEQILKKPVLFTEFGLSSHHKGFEQSHRDRLFKTMYEEIDESARKGGAGGGALIWQFVVEGMEEYGDEFAFVPWQFPSTHKLIVEQSCRLQTLYEGQHQVNKSLYAACSS</sequence>
<evidence type="ECO:0000256" key="6">
    <source>
        <dbReference type="SAM" id="Phobius"/>
    </source>
</evidence>
<comment type="similarity">
    <text evidence="2">Belongs to the glycosyl hydrolase 5 (cellulase A) family.</text>
</comment>
<evidence type="ECO:0000259" key="7">
    <source>
        <dbReference type="Pfam" id="PF26410"/>
    </source>
</evidence>
<dbReference type="InterPro" id="IPR017853">
    <property type="entry name" value="GH"/>
</dbReference>
<keyword evidence="6" id="KW-0472">Membrane</keyword>
<keyword evidence="5" id="KW-0326">Glycosidase</keyword>
<comment type="catalytic activity">
    <reaction evidence="1">
        <text>Random hydrolysis of (1-&gt;4)-beta-D-mannosidic linkages in mannans, galactomannans and glucomannans.</text>
        <dbReference type="EC" id="3.2.1.78"/>
    </reaction>
</comment>
<proteinExistence type="evidence at transcript level"/>
<dbReference type="InterPro" id="IPR001547">
    <property type="entry name" value="Glyco_hydro_5"/>
</dbReference>
<dbReference type="Pfam" id="PF26410">
    <property type="entry name" value="GH5_mannosidase"/>
    <property type="match status" value="1"/>
</dbReference>
<feature type="transmembrane region" description="Helical" evidence="6">
    <location>
        <begin position="7"/>
        <end position="24"/>
    </location>
</feature>
<evidence type="ECO:0000256" key="2">
    <source>
        <dbReference type="ARBA" id="ARBA00005641"/>
    </source>
</evidence>
<dbReference type="FunFam" id="3.20.20.80:FF:000012">
    <property type="entry name" value="Mannan endo-1,4-beta-mannosidase 6"/>
    <property type="match status" value="1"/>
</dbReference>
<dbReference type="CAZy" id="GH5">
    <property type="family name" value="Glycoside Hydrolase Family 5"/>
</dbReference>
<dbReference type="PANTHER" id="PTHR31451:SF45">
    <property type="entry name" value="MANNAN ENDO-1,4-BETA-MANNOSIDASE 2"/>
    <property type="match status" value="1"/>
</dbReference>
<accession>D5A9Z9</accession>
<dbReference type="EC" id="3.2.1.78" evidence="3"/>
<reference evidence="8" key="1">
    <citation type="submission" date="2010-04" db="EMBL/GenBank/DDBJ databases">
        <authorList>
            <person name="Reid K.E."/>
            <person name="Liao N."/>
            <person name="Chan S."/>
            <person name="Docking R."/>
            <person name="Taylor G."/>
            <person name="Moore R."/>
            <person name="Mayo M."/>
            <person name="Munro S."/>
            <person name="King J."/>
            <person name="Yanchuk A."/>
            <person name="Holt R."/>
            <person name="Jones S."/>
            <person name="Marra M."/>
            <person name="Ritland C.E."/>
            <person name="Ritland K."/>
            <person name="Bohlmann J."/>
        </authorList>
    </citation>
    <scope>NUCLEOTIDE SEQUENCE</scope>
    <source>
        <tissue evidence="8">Bud</tissue>
    </source>
</reference>
<protein>
    <recommendedName>
        <fullName evidence="3">mannan endo-1,4-beta-mannosidase</fullName>
        <ecNumber evidence="3">3.2.1.78</ecNumber>
    </recommendedName>
</protein>
<dbReference type="OMA" id="TWISEMA"/>
<keyword evidence="4" id="KW-0378">Hydrolase</keyword>
<dbReference type="EMBL" id="BT123023">
    <property type="protein sequence ID" value="ADE76368.1"/>
    <property type="molecule type" value="mRNA"/>
</dbReference>
<dbReference type="GO" id="GO:0000272">
    <property type="term" value="P:polysaccharide catabolic process"/>
    <property type="evidence" value="ECO:0007669"/>
    <property type="project" value="InterPro"/>
</dbReference>
<evidence type="ECO:0000256" key="4">
    <source>
        <dbReference type="ARBA" id="ARBA00022801"/>
    </source>
</evidence>
<name>D5A9Z9_PICSI</name>
<dbReference type="PANTHER" id="PTHR31451">
    <property type="match status" value="1"/>
</dbReference>
<organism evidence="8">
    <name type="scientific">Picea sitchensis</name>
    <name type="common">Sitka spruce</name>
    <name type="synonym">Pinus sitchensis</name>
    <dbReference type="NCBI Taxonomy" id="3332"/>
    <lineage>
        <taxon>Eukaryota</taxon>
        <taxon>Viridiplantae</taxon>
        <taxon>Streptophyta</taxon>
        <taxon>Embryophyta</taxon>
        <taxon>Tracheophyta</taxon>
        <taxon>Spermatophyta</taxon>
        <taxon>Pinopsida</taxon>
        <taxon>Pinidae</taxon>
        <taxon>Conifers I</taxon>
        <taxon>Pinales</taxon>
        <taxon>Pinaceae</taxon>
        <taxon>Picea</taxon>
    </lineage>
</organism>
<keyword evidence="6" id="KW-1133">Transmembrane helix</keyword>
<dbReference type="GO" id="GO:0016985">
    <property type="term" value="F:mannan endo-1,4-beta-mannosidase activity"/>
    <property type="evidence" value="ECO:0007669"/>
    <property type="project" value="UniProtKB-EC"/>
</dbReference>
<evidence type="ECO:0000256" key="5">
    <source>
        <dbReference type="ARBA" id="ARBA00023295"/>
    </source>
</evidence>
<evidence type="ECO:0000313" key="8">
    <source>
        <dbReference type="EMBL" id="ADE76368.1"/>
    </source>
</evidence>
<evidence type="ECO:0000256" key="1">
    <source>
        <dbReference type="ARBA" id="ARBA00001678"/>
    </source>
</evidence>
<dbReference type="InterPro" id="IPR045053">
    <property type="entry name" value="MAN-like"/>
</dbReference>
<dbReference type="SUPFAM" id="SSF51445">
    <property type="entry name" value="(Trans)glycosidases"/>
    <property type="match status" value="1"/>
</dbReference>
<feature type="domain" description="Glycoside hydrolase family 5" evidence="7">
    <location>
        <begin position="38"/>
        <end position="377"/>
    </location>
</feature>
<dbReference type="Gene3D" id="3.20.20.80">
    <property type="entry name" value="Glycosidases"/>
    <property type="match status" value="1"/>
</dbReference>
<evidence type="ECO:0000256" key="3">
    <source>
        <dbReference type="ARBA" id="ARBA00012706"/>
    </source>
</evidence>
<dbReference type="AlphaFoldDB" id="D5A9Z9"/>
<keyword evidence="6" id="KW-0812">Transmembrane</keyword>